<accession>Q01Z15</accession>
<sequence length="277" mass="29620">MKLQIVHDREGNIHAVGHAPGAVGGAQPQLHVAEGMVSSTIDAPEVQNLEDPAALEQIAKRYRVQGEGDNARLSPHGGGSLTLPQKDLRKNTAALFEGLQHDEKARQKFMTNPVGQVAKLVVGRELAPQQESAANRVLFAMLANREFMKWLDEYRGPGGKPATREQFGRDFAQAVVRFGDQDLFKAVVGQAAAGLGFPGEVAQQLVTGPEKSVATPAATPSTSDQTAHSSSNANSVAFGDPAVVDPAFMRSIIQQLMDRAQQLKQQGELGNMDAAIR</sequence>
<protein>
    <submittedName>
        <fullName evidence="2">Uncharacterized protein</fullName>
    </submittedName>
</protein>
<gene>
    <name evidence="2" type="ordered locus">Acid_4136</name>
</gene>
<name>Q01Z15_SOLUE</name>
<dbReference type="STRING" id="234267.Acid_4136"/>
<organism evidence="2">
    <name type="scientific">Solibacter usitatus (strain Ellin6076)</name>
    <dbReference type="NCBI Taxonomy" id="234267"/>
    <lineage>
        <taxon>Bacteria</taxon>
        <taxon>Pseudomonadati</taxon>
        <taxon>Acidobacteriota</taxon>
        <taxon>Terriglobia</taxon>
        <taxon>Bryobacterales</taxon>
        <taxon>Solibacteraceae</taxon>
        <taxon>Candidatus Solibacter</taxon>
    </lineage>
</organism>
<dbReference type="HOGENOM" id="CLU_087607_0_0_0"/>
<proteinExistence type="predicted"/>
<dbReference type="EMBL" id="CP000473">
    <property type="protein sequence ID" value="ABJ85100.1"/>
    <property type="molecule type" value="Genomic_DNA"/>
</dbReference>
<dbReference type="eggNOG" id="ENOG5033GCU">
    <property type="taxonomic scope" value="Bacteria"/>
</dbReference>
<dbReference type="AlphaFoldDB" id="Q01Z15"/>
<dbReference type="InParanoid" id="Q01Z15"/>
<reference evidence="2" key="1">
    <citation type="submission" date="2006-10" db="EMBL/GenBank/DDBJ databases">
        <title>Complete sequence of Solibacter usitatus Ellin6076.</title>
        <authorList>
            <consortium name="US DOE Joint Genome Institute"/>
            <person name="Copeland A."/>
            <person name="Lucas S."/>
            <person name="Lapidus A."/>
            <person name="Barry K."/>
            <person name="Detter J.C."/>
            <person name="Glavina del Rio T."/>
            <person name="Hammon N."/>
            <person name="Israni S."/>
            <person name="Dalin E."/>
            <person name="Tice H."/>
            <person name="Pitluck S."/>
            <person name="Thompson L.S."/>
            <person name="Brettin T."/>
            <person name="Bruce D."/>
            <person name="Han C."/>
            <person name="Tapia R."/>
            <person name="Gilna P."/>
            <person name="Schmutz J."/>
            <person name="Larimer F."/>
            <person name="Land M."/>
            <person name="Hauser L."/>
            <person name="Kyrpides N."/>
            <person name="Mikhailova N."/>
            <person name="Janssen P.H."/>
            <person name="Kuske C.R."/>
            <person name="Richardson P."/>
        </authorList>
    </citation>
    <scope>NUCLEOTIDE SEQUENCE</scope>
    <source>
        <strain evidence="2">Ellin6076</strain>
    </source>
</reference>
<dbReference type="KEGG" id="sus:Acid_4136"/>
<evidence type="ECO:0000256" key="1">
    <source>
        <dbReference type="SAM" id="MobiDB-lite"/>
    </source>
</evidence>
<evidence type="ECO:0000313" key="2">
    <source>
        <dbReference type="EMBL" id="ABJ85100.1"/>
    </source>
</evidence>
<feature type="compositionally biased region" description="Polar residues" evidence="1">
    <location>
        <begin position="218"/>
        <end position="235"/>
    </location>
</feature>
<feature type="region of interest" description="Disordered" evidence="1">
    <location>
        <begin position="210"/>
        <end position="236"/>
    </location>
</feature>